<organism evidence="1 2">
    <name type="scientific">Trifolium pratense</name>
    <name type="common">Red clover</name>
    <dbReference type="NCBI Taxonomy" id="57577"/>
    <lineage>
        <taxon>Eukaryota</taxon>
        <taxon>Viridiplantae</taxon>
        <taxon>Streptophyta</taxon>
        <taxon>Embryophyta</taxon>
        <taxon>Tracheophyta</taxon>
        <taxon>Spermatophyta</taxon>
        <taxon>Magnoliopsida</taxon>
        <taxon>eudicotyledons</taxon>
        <taxon>Gunneridae</taxon>
        <taxon>Pentapetalae</taxon>
        <taxon>rosids</taxon>
        <taxon>fabids</taxon>
        <taxon>Fabales</taxon>
        <taxon>Fabaceae</taxon>
        <taxon>Papilionoideae</taxon>
        <taxon>50 kb inversion clade</taxon>
        <taxon>NPAAA clade</taxon>
        <taxon>Hologalegina</taxon>
        <taxon>IRL clade</taxon>
        <taxon>Trifolieae</taxon>
        <taxon>Trifolium</taxon>
    </lineage>
</organism>
<protein>
    <submittedName>
        <fullName evidence="1">Uncharacterized protein</fullName>
    </submittedName>
</protein>
<sequence>MASFLTDLAKPYVEKSINGAVAESSYICCFMCHVKDFEEEKAMLEVESKTVKQRVEVATRRGEDVMLFFGKKLKSSSKKTPEQNKKVFVDFVLIAYGNIEGERNWQIRRSKLKN</sequence>
<evidence type="ECO:0000313" key="2">
    <source>
        <dbReference type="Proteomes" id="UP001177021"/>
    </source>
</evidence>
<reference evidence="1" key="1">
    <citation type="submission" date="2023-10" db="EMBL/GenBank/DDBJ databases">
        <authorList>
            <person name="Rodriguez Cubillos JULIANA M."/>
            <person name="De Vega J."/>
        </authorList>
    </citation>
    <scope>NUCLEOTIDE SEQUENCE</scope>
</reference>
<accession>A0ACB0J5Y5</accession>
<comment type="caution">
    <text evidence="1">The sequence shown here is derived from an EMBL/GenBank/DDBJ whole genome shotgun (WGS) entry which is preliminary data.</text>
</comment>
<gene>
    <name evidence="1" type="ORF">MILVUS5_LOCUS9661</name>
</gene>
<keyword evidence="2" id="KW-1185">Reference proteome</keyword>
<evidence type="ECO:0000313" key="1">
    <source>
        <dbReference type="EMBL" id="CAJ2639675.1"/>
    </source>
</evidence>
<dbReference type="Proteomes" id="UP001177021">
    <property type="component" value="Unassembled WGS sequence"/>
</dbReference>
<proteinExistence type="predicted"/>
<dbReference type="EMBL" id="CASHSV030000024">
    <property type="protein sequence ID" value="CAJ2639675.1"/>
    <property type="molecule type" value="Genomic_DNA"/>
</dbReference>
<name>A0ACB0J5Y5_TRIPR</name>